<dbReference type="InterPro" id="IPR026444">
    <property type="entry name" value="Secre_tail"/>
</dbReference>
<dbReference type="SMART" id="SM00060">
    <property type="entry name" value="FN3"/>
    <property type="match status" value="1"/>
</dbReference>
<keyword evidence="11" id="KW-1185">Reference proteome</keyword>
<evidence type="ECO:0000313" key="10">
    <source>
        <dbReference type="EMBL" id="MFD2162218.1"/>
    </source>
</evidence>
<dbReference type="InterPro" id="IPR008979">
    <property type="entry name" value="Galactose-bd-like_sf"/>
</dbReference>
<evidence type="ECO:0000256" key="3">
    <source>
        <dbReference type="ARBA" id="ARBA00023277"/>
    </source>
</evidence>
<accession>A0ABW4ZJQ1</accession>
<feature type="domain" description="Fibronectin type-III" evidence="9">
    <location>
        <begin position="712"/>
        <end position="801"/>
    </location>
</feature>
<dbReference type="InterPro" id="IPR003961">
    <property type="entry name" value="FN3_dom"/>
</dbReference>
<dbReference type="InterPro" id="IPR052025">
    <property type="entry name" value="Xyloglucanase_GH74"/>
</dbReference>
<comment type="similarity">
    <text evidence="6">Belongs to the glycosyl hydrolase 74 family.</text>
</comment>
<dbReference type="Pfam" id="PF22633">
    <property type="entry name" value="F5_F8_type_C_2"/>
    <property type="match status" value="1"/>
</dbReference>
<evidence type="ECO:0000256" key="4">
    <source>
        <dbReference type="ARBA" id="ARBA00023295"/>
    </source>
</evidence>
<dbReference type="PANTHER" id="PTHR43739">
    <property type="entry name" value="XYLOGLUCANASE (EUROFUNG)"/>
    <property type="match status" value="1"/>
</dbReference>
<dbReference type="Proteomes" id="UP001597387">
    <property type="component" value="Unassembled WGS sequence"/>
</dbReference>
<dbReference type="InterPro" id="IPR000421">
    <property type="entry name" value="FA58C"/>
</dbReference>
<protein>
    <submittedName>
        <fullName evidence="10">Discoidin domain-containing protein</fullName>
    </submittedName>
</protein>
<dbReference type="Gene3D" id="2.130.10.10">
    <property type="entry name" value="YVTN repeat-like/Quinoprotein amine dehydrogenase"/>
    <property type="match status" value="2"/>
</dbReference>
<dbReference type="CDD" id="cd00063">
    <property type="entry name" value="FN3"/>
    <property type="match status" value="1"/>
</dbReference>
<evidence type="ECO:0000259" key="9">
    <source>
        <dbReference type="PROSITE" id="PS50853"/>
    </source>
</evidence>
<dbReference type="Gene3D" id="2.60.40.10">
    <property type="entry name" value="Immunoglobulins"/>
    <property type="match status" value="1"/>
</dbReference>
<name>A0ABW4ZJQ1_9SPHI</name>
<dbReference type="NCBIfam" id="TIGR04183">
    <property type="entry name" value="Por_Secre_tail"/>
    <property type="match status" value="1"/>
</dbReference>
<gene>
    <name evidence="10" type="ORF">ACFSJU_07425</name>
</gene>
<evidence type="ECO:0000256" key="7">
    <source>
        <dbReference type="SAM" id="SignalP"/>
    </source>
</evidence>
<dbReference type="SUPFAM" id="SSF49785">
    <property type="entry name" value="Galactose-binding domain-like"/>
    <property type="match status" value="1"/>
</dbReference>
<evidence type="ECO:0000259" key="8">
    <source>
        <dbReference type="PROSITE" id="PS50022"/>
    </source>
</evidence>
<keyword evidence="4" id="KW-0326">Glycosidase</keyword>
<organism evidence="10 11">
    <name type="scientific">Paradesertivirga mongoliensis</name>
    <dbReference type="NCBI Taxonomy" id="2100740"/>
    <lineage>
        <taxon>Bacteria</taxon>
        <taxon>Pseudomonadati</taxon>
        <taxon>Bacteroidota</taxon>
        <taxon>Sphingobacteriia</taxon>
        <taxon>Sphingobacteriales</taxon>
        <taxon>Sphingobacteriaceae</taxon>
        <taxon>Paradesertivirga</taxon>
    </lineage>
</organism>
<evidence type="ECO:0000256" key="1">
    <source>
        <dbReference type="ARBA" id="ARBA00022729"/>
    </source>
</evidence>
<dbReference type="InterPro" id="IPR013783">
    <property type="entry name" value="Ig-like_fold"/>
</dbReference>
<dbReference type="SUPFAM" id="SSF110296">
    <property type="entry name" value="Oligoxyloglucan reducing end-specific cellobiohydrolase"/>
    <property type="match status" value="2"/>
</dbReference>
<dbReference type="Pfam" id="PF00041">
    <property type="entry name" value="fn3"/>
    <property type="match status" value="1"/>
</dbReference>
<evidence type="ECO:0000256" key="6">
    <source>
        <dbReference type="ARBA" id="ARBA00037986"/>
    </source>
</evidence>
<sequence length="1039" mass="111195">MKRLLSQKRFQQSLFLLTILLLGYSLQADAQTNWATVRIGGGGNVTSIKAHPAVPNLFFATTDVGNPYRWNHIEQKWEGLLNGVPMSQSNNSACGNIAVDPQDATGNILYATVGKYADYTYSWAPPGKVIKSTNRGTTWTDAGLSIRVSANGADKNGGDRIAVDPQNSTVVYVTSNADGTYKGVNSGTSWSKINTLNGRFVAFDVSGGMISGVTKNIYIGCSDGVYRSTDGGGVFTLMSGSPSDVRRAAIHANGTMYVTSGTGVSKWNGTSWSTVSPELNNIYHGVDVNPNNSNEVIVSVKSWDSPTYRSNNGGASWLKFARSFDVSEMPFATDDHYAKSITDFAWDPFNTGHVWFTDIFAIYQTTDVWAATVPWKARVIDEEEFVTMGTILCPPAGSPNKLLTGGADLGGFDHKSITEPPTKSMAVYFPWTRQGLSGNMVGVAVQETNPNFIARVGRKGWDGTAYGGYSTNGGDSYTIFSRYPTGESGGRIVISATSETMIWVGQGGSAYRSTNRGGSWTKITTLPVGLVPGTNIFDGGSPNPVAADKVNGNKFYAYHNGNFYRSTDGGISFSVASTLPVLTSVSFLKVETAPGKEGHIWVSLQGSGLWYSANSGASFTKIANVQNTRLMSVGKALSTDPAVYVMGTVNNIPDGVFRSDDNGATWTQIDNVYYKMGNEPNSMAADREVYGRVFIGTNGNGIFVGSGPVPAAPANLTAGASGSNQINLSWTDNSSDETHFRIERKEGTGNYLLLSNAPANTTSFSDTGVLPGTSYSYRLRSESNNGGSAWSNVASATTSGTAPAKLIITGSTAGYSDTSNPKEYSYDGNTGTRWAGNGTLSSTWIIYDLGADKMVNYLKLMMFNGNTRTNPIKVEVGDGSTWTQVWSGTTALTAGFQTIDVTDNTSRYVRISLTGANSEGTYWFSIYETEIYGSGSTGITAVVSTSKDVETSYLREIETANSNSLSVYPNPVGLEFQVSVSKLQPGATLDLYNSAGILMRSLPLSKSTERISTQGFIPGLYLLVIKNGDEVTVKKILKQ</sequence>
<comment type="caution">
    <text evidence="10">The sequence shown here is derived from an EMBL/GenBank/DDBJ whole genome shotgun (WGS) entry which is preliminary data.</text>
</comment>
<keyword evidence="2" id="KW-0378">Hydrolase</keyword>
<evidence type="ECO:0000256" key="2">
    <source>
        <dbReference type="ARBA" id="ARBA00022801"/>
    </source>
</evidence>
<dbReference type="InterPro" id="IPR036116">
    <property type="entry name" value="FN3_sf"/>
</dbReference>
<dbReference type="PROSITE" id="PS50022">
    <property type="entry name" value="FA58C_3"/>
    <property type="match status" value="1"/>
</dbReference>
<feature type="domain" description="F5/8 type C" evidence="8">
    <location>
        <begin position="794"/>
        <end position="934"/>
    </location>
</feature>
<proteinExistence type="inferred from homology"/>
<evidence type="ECO:0000313" key="11">
    <source>
        <dbReference type="Proteomes" id="UP001597387"/>
    </source>
</evidence>
<keyword evidence="1 7" id="KW-0732">Signal</keyword>
<dbReference type="PROSITE" id="PS50853">
    <property type="entry name" value="FN3"/>
    <property type="match status" value="1"/>
</dbReference>
<feature type="chain" id="PRO_5045576270" evidence="7">
    <location>
        <begin position="31"/>
        <end position="1039"/>
    </location>
</feature>
<reference evidence="11" key="1">
    <citation type="journal article" date="2019" name="Int. J. Syst. Evol. Microbiol.">
        <title>The Global Catalogue of Microorganisms (GCM) 10K type strain sequencing project: providing services to taxonomists for standard genome sequencing and annotation.</title>
        <authorList>
            <consortium name="The Broad Institute Genomics Platform"/>
            <consortium name="The Broad Institute Genome Sequencing Center for Infectious Disease"/>
            <person name="Wu L."/>
            <person name="Ma J."/>
        </authorList>
    </citation>
    <scope>NUCLEOTIDE SEQUENCE [LARGE SCALE GENOMIC DNA]</scope>
    <source>
        <strain evidence="11">KCTC 42217</strain>
    </source>
</reference>
<dbReference type="SUPFAM" id="SSF49265">
    <property type="entry name" value="Fibronectin type III"/>
    <property type="match status" value="1"/>
</dbReference>
<dbReference type="RefSeq" id="WP_255897717.1">
    <property type="nucleotide sequence ID" value="NZ_JAFMZO010000001.1"/>
</dbReference>
<dbReference type="PANTHER" id="PTHR43739:SF2">
    <property type="entry name" value="OLIGOXYLOGLUCAN-REDUCING END-SPECIFIC XYLOGLUCANASE-RELATED"/>
    <property type="match status" value="1"/>
</dbReference>
<keyword evidence="5" id="KW-0624">Polysaccharide degradation</keyword>
<dbReference type="Gene3D" id="2.60.120.260">
    <property type="entry name" value="Galactose-binding domain-like"/>
    <property type="match status" value="1"/>
</dbReference>
<dbReference type="EMBL" id="JBHUHZ010000001">
    <property type="protein sequence ID" value="MFD2162218.1"/>
    <property type="molecule type" value="Genomic_DNA"/>
</dbReference>
<evidence type="ECO:0000256" key="5">
    <source>
        <dbReference type="ARBA" id="ARBA00023326"/>
    </source>
</evidence>
<feature type="signal peptide" evidence="7">
    <location>
        <begin position="1"/>
        <end position="30"/>
    </location>
</feature>
<dbReference type="InterPro" id="IPR015943">
    <property type="entry name" value="WD40/YVTN_repeat-like_dom_sf"/>
</dbReference>
<keyword evidence="3" id="KW-0119">Carbohydrate metabolism</keyword>
<dbReference type="Pfam" id="PF18962">
    <property type="entry name" value="Por_Secre_tail"/>
    <property type="match status" value="1"/>
</dbReference>